<keyword evidence="1" id="KW-0732">Signal</keyword>
<keyword evidence="4" id="KW-1185">Reference proteome</keyword>
<dbReference type="EMBL" id="JAPKHW010000069">
    <property type="protein sequence ID" value="MCX4151996.1"/>
    <property type="molecule type" value="Genomic_DNA"/>
</dbReference>
<sequence length="157" mass="16609">MRYKVLAVAALLIFTTSGAFAASAADLLKQQRSRINAAITARNALLDRIHFTGHNDDSLQLASINASELTVAYALQALENVIELVRPAARQTNSGGAGAGAGSLRGVGEPMLTLCQVQMTQMASDSAELVDWRIRDEVQKQIENVRAACGAIGAVTN</sequence>
<feature type="signal peptide" evidence="1">
    <location>
        <begin position="1"/>
        <end position="21"/>
    </location>
</feature>
<dbReference type="Proteomes" id="UP001209412">
    <property type="component" value="Unassembled WGS sequence"/>
</dbReference>
<dbReference type="AlphaFoldDB" id="A0AAP5BPL5"/>
<evidence type="ECO:0000313" key="2">
    <source>
        <dbReference type="EMBL" id="MCX4151996.1"/>
    </source>
</evidence>
<comment type="caution">
    <text evidence="3">The sequence shown here is derived from an EMBL/GenBank/DDBJ whole genome shotgun (WGS) entry which is preliminary data.</text>
</comment>
<evidence type="ECO:0000313" key="4">
    <source>
        <dbReference type="Proteomes" id="UP001209412"/>
    </source>
</evidence>
<evidence type="ECO:0000313" key="3">
    <source>
        <dbReference type="EMBL" id="MDQ6413807.1"/>
    </source>
</evidence>
<accession>A0AAP5BPL5</accession>
<organism evidence="3 5">
    <name type="scientific">Paraburkholderia madseniana</name>
    <dbReference type="NCBI Taxonomy" id="2599607"/>
    <lineage>
        <taxon>Bacteria</taxon>
        <taxon>Pseudomonadati</taxon>
        <taxon>Pseudomonadota</taxon>
        <taxon>Betaproteobacteria</taxon>
        <taxon>Burkholderiales</taxon>
        <taxon>Burkholderiaceae</taxon>
        <taxon>Paraburkholderia</taxon>
    </lineage>
</organism>
<evidence type="ECO:0000256" key="1">
    <source>
        <dbReference type="SAM" id="SignalP"/>
    </source>
</evidence>
<proteinExistence type="predicted"/>
<dbReference type="Proteomes" id="UP001242288">
    <property type="component" value="Unassembled WGS sequence"/>
</dbReference>
<evidence type="ECO:0000313" key="5">
    <source>
        <dbReference type="Proteomes" id="UP001242288"/>
    </source>
</evidence>
<dbReference type="RefSeq" id="WP_266242129.1">
    <property type="nucleotide sequence ID" value="NZ_JAMXWF010000069.1"/>
</dbReference>
<protein>
    <submittedName>
        <fullName evidence="3">Uncharacterized protein</fullName>
    </submittedName>
</protein>
<reference evidence="3" key="1">
    <citation type="submission" date="2022-06" db="EMBL/GenBank/DDBJ databases">
        <title>PHB producers.</title>
        <authorList>
            <person name="Besaury L."/>
        </authorList>
    </citation>
    <scope>NUCLEOTIDE SEQUENCE</scope>
    <source>
        <strain evidence="3 4">SEWS6</strain>
    </source>
</reference>
<name>A0AAP5BPL5_9BURK</name>
<dbReference type="EMBL" id="JAMXWF010000069">
    <property type="protein sequence ID" value="MDQ6413807.1"/>
    <property type="molecule type" value="Genomic_DNA"/>
</dbReference>
<gene>
    <name evidence="3" type="ORF">NIE36_42530</name>
    <name evidence="2" type="ORF">OSB80_42640</name>
</gene>
<feature type="chain" id="PRO_5043023375" evidence="1">
    <location>
        <begin position="22"/>
        <end position="157"/>
    </location>
</feature>